<dbReference type="AlphaFoldDB" id="A0A6M3IHB5"/>
<organism evidence="1">
    <name type="scientific">viral metagenome</name>
    <dbReference type="NCBI Taxonomy" id="1070528"/>
    <lineage>
        <taxon>unclassified sequences</taxon>
        <taxon>metagenomes</taxon>
        <taxon>organismal metagenomes</taxon>
    </lineage>
</organism>
<reference evidence="1" key="1">
    <citation type="submission" date="2020-03" db="EMBL/GenBank/DDBJ databases">
        <title>The deep terrestrial virosphere.</title>
        <authorList>
            <person name="Holmfeldt K."/>
            <person name="Nilsson E."/>
            <person name="Simone D."/>
            <person name="Lopez-Fernandez M."/>
            <person name="Wu X."/>
            <person name="de Brujin I."/>
            <person name="Lundin D."/>
            <person name="Andersson A."/>
            <person name="Bertilsson S."/>
            <person name="Dopson M."/>
        </authorList>
    </citation>
    <scope>NUCLEOTIDE SEQUENCE</scope>
    <source>
        <strain evidence="2">MM171B01066</strain>
        <strain evidence="1">MM415B01769</strain>
    </source>
</reference>
<gene>
    <name evidence="2" type="ORF">MM171B01066_0008</name>
    <name evidence="1" type="ORF">MM415B01769_0011</name>
</gene>
<accession>A0A6M3IHB5</accession>
<sequence length="80" mass="9216">MIKIMVNKYKRNCIADSLKDYCLLSKEGDSIEITEWANGEGYDISISGCWNKAFSITHGEFKAMKRLIKTLRKEPGERIK</sequence>
<dbReference type="EMBL" id="MT143807">
    <property type="protein sequence ID" value="QJB02788.1"/>
    <property type="molecule type" value="Genomic_DNA"/>
</dbReference>
<protein>
    <submittedName>
        <fullName evidence="1">Uncharacterized protein</fullName>
    </submittedName>
</protein>
<evidence type="ECO:0000313" key="2">
    <source>
        <dbReference type="EMBL" id="QJB02788.1"/>
    </source>
</evidence>
<proteinExistence type="predicted"/>
<evidence type="ECO:0000313" key="1">
    <source>
        <dbReference type="EMBL" id="QJA56920.1"/>
    </source>
</evidence>
<dbReference type="EMBL" id="MT141245">
    <property type="protein sequence ID" value="QJA56920.1"/>
    <property type="molecule type" value="Genomic_DNA"/>
</dbReference>
<name>A0A6M3IHB5_9ZZZZ</name>